<evidence type="ECO:0000313" key="3">
    <source>
        <dbReference type="Proteomes" id="UP000198778"/>
    </source>
</evidence>
<dbReference type="Proteomes" id="UP000198778">
    <property type="component" value="Unassembled WGS sequence"/>
</dbReference>
<name>A0A1G9ZW65_9BACI</name>
<dbReference type="EMBL" id="FNIL01000001">
    <property type="protein sequence ID" value="SDN24766.1"/>
    <property type="molecule type" value="Genomic_DNA"/>
</dbReference>
<dbReference type="AlphaFoldDB" id="A0A1G9ZW65"/>
<reference evidence="3" key="1">
    <citation type="submission" date="2016-10" db="EMBL/GenBank/DDBJ databases">
        <authorList>
            <person name="Varghese N."/>
            <person name="Submissions S."/>
        </authorList>
    </citation>
    <scope>NUCLEOTIDE SEQUENCE [LARGE SCALE GENOMIC DNA]</scope>
    <source>
        <strain evidence="3">CGMCC 1.10369</strain>
    </source>
</reference>
<feature type="transmembrane region" description="Helical" evidence="1">
    <location>
        <begin position="105"/>
        <end position="122"/>
    </location>
</feature>
<sequence>MTDIAAAIIATTVTIPPLVLIIIFMVFKKSGKSSSKAVRMAADLTMPVFMISVYFIVNEVWGINTGWYMILGFIITAAVITTLHWKIRGDTAITIILKQSWRFHFLVYFILYFIVTITGLIYI</sequence>
<protein>
    <recommendedName>
        <fullName evidence="4">DUF3397 domain-containing protein</fullName>
    </recommendedName>
</protein>
<evidence type="ECO:0000256" key="1">
    <source>
        <dbReference type="SAM" id="Phobius"/>
    </source>
</evidence>
<feature type="transmembrane region" description="Helical" evidence="1">
    <location>
        <begin position="6"/>
        <end position="28"/>
    </location>
</feature>
<proteinExistence type="predicted"/>
<dbReference type="STRING" id="745820.SAMN04488053_101238"/>
<evidence type="ECO:0000313" key="2">
    <source>
        <dbReference type="EMBL" id="SDN24766.1"/>
    </source>
</evidence>
<keyword evidence="3" id="KW-1185">Reference proteome</keyword>
<keyword evidence="1" id="KW-1133">Transmembrane helix</keyword>
<organism evidence="2 3">
    <name type="scientific">Alkalicoccus daliensis</name>
    <dbReference type="NCBI Taxonomy" id="745820"/>
    <lineage>
        <taxon>Bacteria</taxon>
        <taxon>Bacillati</taxon>
        <taxon>Bacillota</taxon>
        <taxon>Bacilli</taxon>
        <taxon>Bacillales</taxon>
        <taxon>Bacillaceae</taxon>
        <taxon>Alkalicoccus</taxon>
    </lineage>
</organism>
<feature type="transmembrane region" description="Helical" evidence="1">
    <location>
        <begin position="40"/>
        <end position="61"/>
    </location>
</feature>
<dbReference type="InterPro" id="IPR024515">
    <property type="entry name" value="DUF3397"/>
</dbReference>
<keyword evidence="1" id="KW-0812">Transmembrane</keyword>
<dbReference type="RefSeq" id="WP_090839764.1">
    <property type="nucleotide sequence ID" value="NZ_FNIL01000001.1"/>
</dbReference>
<gene>
    <name evidence="2" type="ORF">SAMN04488053_101238</name>
</gene>
<evidence type="ECO:0008006" key="4">
    <source>
        <dbReference type="Google" id="ProtNLM"/>
    </source>
</evidence>
<accession>A0A1G9ZW65</accession>
<dbReference type="Pfam" id="PF11877">
    <property type="entry name" value="DUF3397"/>
    <property type="match status" value="1"/>
</dbReference>
<keyword evidence="1" id="KW-0472">Membrane</keyword>
<feature type="transmembrane region" description="Helical" evidence="1">
    <location>
        <begin position="67"/>
        <end position="85"/>
    </location>
</feature>
<dbReference type="OrthoDB" id="2353183at2"/>